<keyword evidence="4 13" id="KW-0894">Sodium channel</keyword>
<organism evidence="15 16">
    <name type="scientific">Pristionchus fissidentatus</name>
    <dbReference type="NCBI Taxonomy" id="1538716"/>
    <lineage>
        <taxon>Eukaryota</taxon>
        <taxon>Metazoa</taxon>
        <taxon>Ecdysozoa</taxon>
        <taxon>Nematoda</taxon>
        <taxon>Chromadorea</taxon>
        <taxon>Rhabditida</taxon>
        <taxon>Rhabditina</taxon>
        <taxon>Diplogasteromorpha</taxon>
        <taxon>Diplogasteroidea</taxon>
        <taxon>Neodiplogasteridae</taxon>
        <taxon>Pristionchus</taxon>
    </lineage>
</organism>
<dbReference type="AlphaFoldDB" id="A0AAV5WTW5"/>
<keyword evidence="8 13" id="KW-0406">Ion transport</keyword>
<dbReference type="GO" id="GO:0005886">
    <property type="term" value="C:plasma membrane"/>
    <property type="evidence" value="ECO:0007669"/>
    <property type="project" value="TreeGrafter"/>
</dbReference>
<keyword evidence="5 13" id="KW-0812">Transmembrane</keyword>
<evidence type="ECO:0008006" key="17">
    <source>
        <dbReference type="Google" id="ProtNLM"/>
    </source>
</evidence>
<evidence type="ECO:0000256" key="3">
    <source>
        <dbReference type="ARBA" id="ARBA00022448"/>
    </source>
</evidence>
<proteinExistence type="inferred from homology"/>
<dbReference type="GO" id="GO:0015280">
    <property type="term" value="F:ligand-gated sodium channel activity"/>
    <property type="evidence" value="ECO:0007669"/>
    <property type="project" value="TreeGrafter"/>
</dbReference>
<keyword evidence="11 13" id="KW-0739">Sodium transport</keyword>
<evidence type="ECO:0000256" key="13">
    <source>
        <dbReference type="RuleBase" id="RU000679"/>
    </source>
</evidence>
<keyword evidence="9 14" id="KW-0472">Membrane</keyword>
<sequence>MGYEIDEIIDSIDYELKEVDYRVAFSAITDNVLGNCYTFNYANKTNHFEGLYSARFAGQSRDFSIMLKLDPTEHVSWIECAAISVYIHAPGTPPTQGLLYSLRAAASDVISLQKSITKLISKCITTTDELKQNYYEIGDYTTDGCYSGCYQDKIFEKCGCMDARKGSDPAKPLCQFKDNECIDSVTAAEGDASSWKSCKCPEACYQETYRISSTRSALPFKIPNCANITDGCPDLSDTVARLTIYLDSLESEVYVQMEKMTFSTFLSQFGGLMGFLLGMSIVGILEILILCCELGKNSCSKSK</sequence>
<evidence type="ECO:0000256" key="5">
    <source>
        <dbReference type="ARBA" id="ARBA00022692"/>
    </source>
</evidence>
<comment type="subcellular location">
    <subcellularLocation>
        <location evidence="1">Membrane</location>
        <topology evidence="1">Multi-pass membrane protein</topology>
    </subcellularLocation>
</comment>
<dbReference type="PRINTS" id="PR01078">
    <property type="entry name" value="AMINACHANNEL"/>
</dbReference>
<keyword evidence="3 13" id="KW-0813">Transport</keyword>
<dbReference type="EMBL" id="BTSY01000007">
    <property type="protein sequence ID" value="GMT35716.1"/>
    <property type="molecule type" value="Genomic_DNA"/>
</dbReference>
<reference evidence="15" key="1">
    <citation type="submission" date="2023-10" db="EMBL/GenBank/DDBJ databases">
        <title>Genome assembly of Pristionchus species.</title>
        <authorList>
            <person name="Yoshida K."/>
            <person name="Sommer R.J."/>
        </authorList>
    </citation>
    <scope>NUCLEOTIDE SEQUENCE</scope>
    <source>
        <strain evidence="15">RS5133</strain>
    </source>
</reference>
<dbReference type="Gene3D" id="1.10.287.770">
    <property type="entry name" value="YojJ-like"/>
    <property type="match status" value="1"/>
</dbReference>
<evidence type="ECO:0000313" key="16">
    <source>
        <dbReference type="Proteomes" id="UP001432322"/>
    </source>
</evidence>
<dbReference type="Gene3D" id="2.60.470.10">
    <property type="entry name" value="Acid-sensing ion channels like domains"/>
    <property type="match status" value="1"/>
</dbReference>
<comment type="similarity">
    <text evidence="2 13">Belongs to the amiloride-sensitive sodium channel (TC 1.A.6) family.</text>
</comment>
<dbReference type="PANTHER" id="PTHR11690">
    <property type="entry name" value="AMILORIDE-SENSITIVE SODIUM CHANNEL-RELATED"/>
    <property type="match status" value="1"/>
</dbReference>
<evidence type="ECO:0000256" key="6">
    <source>
        <dbReference type="ARBA" id="ARBA00022989"/>
    </source>
</evidence>
<keyword evidence="16" id="KW-1185">Reference proteome</keyword>
<protein>
    <recommendedName>
        <fullName evidence="17">Ion channel</fullName>
    </recommendedName>
</protein>
<keyword evidence="10" id="KW-0325">Glycoprotein</keyword>
<dbReference type="Proteomes" id="UP001432322">
    <property type="component" value="Unassembled WGS sequence"/>
</dbReference>
<evidence type="ECO:0000256" key="11">
    <source>
        <dbReference type="ARBA" id="ARBA00023201"/>
    </source>
</evidence>
<feature type="transmembrane region" description="Helical" evidence="14">
    <location>
        <begin position="269"/>
        <end position="292"/>
    </location>
</feature>
<evidence type="ECO:0000256" key="10">
    <source>
        <dbReference type="ARBA" id="ARBA00023180"/>
    </source>
</evidence>
<keyword evidence="6 14" id="KW-1133">Transmembrane helix</keyword>
<keyword evidence="7" id="KW-0915">Sodium</keyword>
<evidence type="ECO:0000256" key="2">
    <source>
        <dbReference type="ARBA" id="ARBA00007193"/>
    </source>
</evidence>
<dbReference type="InterPro" id="IPR001873">
    <property type="entry name" value="ENaC"/>
</dbReference>
<keyword evidence="12 13" id="KW-0407">Ion channel</keyword>
<evidence type="ECO:0000313" key="15">
    <source>
        <dbReference type="EMBL" id="GMT35716.1"/>
    </source>
</evidence>
<evidence type="ECO:0000256" key="1">
    <source>
        <dbReference type="ARBA" id="ARBA00004141"/>
    </source>
</evidence>
<evidence type="ECO:0000256" key="12">
    <source>
        <dbReference type="ARBA" id="ARBA00023303"/>
    </source>
</evidence>
<evidence type="ECO:0000256" key="9">
    <source>
        <dbReference type="ARBA" id="ARBA00023136"/>
    </source>
</evidence>
<comment type="caution">
    <text evidence="15">The sequence shown here is derived from an EMBL/GenBank/DDBJ whole genome shotgun (WGS) entry which is preliminary data.</text>
</comment>
<dbReference type="PANTHER" id="PTHR11690:SF282">
    <property type="entry name" value="DEGENERIN-LIKE PROTEIN ASIC-1"/>
    <property type="match status" value="1"/>
</dbReference>
<dbReference type="Pfam" id="PF00858">
    <property type="entry name" value="ASC"/>
    <property type="match status" value="1"/>
</dbReference>
<evidence type="ECO:0000256" key="8">
    <source>
        <dbReference type="ARBA" id="ARBA00023065"/>
    </source>
</evidence>
<gene>
    <name evidence="15" type="ORF">PFISCL1PPCAC_27013</name>
</gene>
<accession>A0AAV5WTW5</accession>
<feature type="non-terminal residue" evidence="15">
    <location>
        <position position="303"/>
    </location>
</feature>
<evidence type="ECO:0000256" key="4">
    <source>
        <dbReference type="ARBA" id="ARBA00022461"/>
    </source>
</evidence>
<evidence type="ECO:0000256" key="14">
    <source>
        <dbReference type="SAM" id="Phobius"/>
    </source>
</evidence>
<evidence type="ECO:0000256" key="7">
    <source>
        <dbReference type="ARBA" id="ARBA00023053"/>
    </source>
</evidence>
<name>A0AAV5WTW5_9BILA</name>